<dbReference type="InterPro" id="IPR025359">
    <property type="entry name" value="SduA_C"/>
</dbReference>
<comment type="caution">
    <text evidence="2">The sequence shown here is derived from an EMBL/GenBank/DDBJ whole genome shotgun (WGS) entry which is preliminary data.</text>
</comment>
<evidence type="ECO:0000259" key="1">
    <source>
        <dbReference type="Pfam" id="PF14082"/>
    </source>
</evidence>
<proteinExistence type="predicted"/>
<evidence type="ECO:0000313" key="2">
    <source>
        <dbReference type="EMBL" id="TNC23728.1"/>
    </source>
</evidence>
<organism evidence="2 3">
    <name type="scientific">Amycolatopsis alkalitolerans</name>
    <dbReference type="NCBI Taxonomy" id="2547244"/>
    <lineage>
        <taxon>Bacteria</taxon>
        <taxon>Bacillati</taxon>
        <taxon>Actinomycetota</taxon>
        <taxon>Actinomycetes</taxon>
        <taxon>Pseudonocardiales</taxon>
        <taxon>Pseudonocardiaceae</taxon>
        <taxon>Amycolatopsis</taxon>
    </lineage>
</organism>
<gene>
    <name evidence="2" type="ORF">FG385_20405</name>
</gene>
<keyword evidence="3" id="KW-1185">Reference proteome</keyword>
<dbReference type="Pfam" id="PF14082">
    <property type="entry name" value="SduA_C"/>
    <property type="match status" value="1"/>
</dbReference>
<dbReference type="EMBL" id="VDFW01000018">
    <property type="protein sequence ID" value="TNC23728.1"/>
    <property type="molecule type" value="Genomic_DNA"/>
</dbReference>
<dbReference type="AlphaFoldDB" id="A0A5C4LXK4"/>
<name>A0A5C4LXK4_9PSEU</name>
<protein>
    <submittedName>
        <fullName evidence="2">DUF4263 domain-containing protein</fullName>
    </submittedName>
</protein>
<feature type="domain" description="Shedu protein SduA C-terminal" evidence="1">
    <location>
        <begin position="214"/>
        <end position="393"/>
    </location>
</feature>
<dbReference type="OrthoDB" id="3672974at2"/>
<sequence length="402" mass="46003">MKPNFQRGIRVNFSTEFVVEGGDFSTLEVRAGTDGKFHYFYDTKSNRLIKHFVIDDRPRVATLCNVFLIKKDDGYSPRLKFWKKDKTKADKPTLEFKLADNADTRTIKALVDTADAYKNFWTLIDFLQSYKGVELPPNQFKVVTAQSAQLVEQLRGADRASVIEAVRSVLGSSLTQADIHLMTNRKAQLDYFGRLLADESFFEAERVKYGRDGKEALWEHFFEENPWIFGYGLNLISCRTFDDGKLERYTTGGDLFRGAAKRSDAVLRSRGFVSSLLFCEIKTHATPLLEVKAYREPDVYQASRELTGAVSQVQKTADKAVRGIGHYIETHTEKDGTPTDIEYSTVRPKQVVVIGDARQFQQNGRVNGERFSSFEFYRRGITDVEIITFDELYQRAQFIVQD</sequence>
<dbReference type="Proteomes" id="UP000305546">
    <property type="component" value="Unassembled WGS sequence"/>
</dbReference>
<accession>A0A5C4LXK4</accession>
<reference evidence="2 3" key="1">
    <citation type="submission" date="2019-06" db="EMBL/GenBank/DDBJ databases">
        <title>Amycolatopsis alkalitolerans sp. nov., isolated from Gastrodia elata Blume.</title>
        <authorList>
            <person name="Narsing Rao M.P."/>
            <person name="Li W.J."/>
        </authorList>
    </citation>
    <scope>NUCLEOTIDE SEQUENCE [LARGE SCALE GENOMIC DNA]</scope>
    <source>
        <strain evidence="2 3">SYSUP0005</strain>
    </source>
</reference>
<evidence type="ECO:0000313" key="3">
    <source>
        <dbReference type="Proteomes" id="UP000305546"/>
    </source>
</evidence>
<dbReference type="RefSeq" id="WP_139098368.1">
    <property type="nucleotide sequence ID" value="NZ_VDFW01000018.1"/>
</dbReference>